<keyword evidence="1" id="KW-0813">Transport</keyword>
<name>A0A645IS49_9ZZZZ</name>
<protein>
    <submittedName>
        <fullName evidence="3">Vitamin B12 import ATP-binding protein BtuD</fullName>
    </submittedName>
</protein>
<evidence type="ECO:0000256" key="1">
    <source>
        <dbReference type="ARBA" id="ARBA00022448"/>
    </source>
</evidence>
<dbReference type="PANTHER" id="PTHR42781">
    <property type="entry name" value="SPERMIDINE/PUTRESCINE IMPORT ATP-BINDING PROTEIN POTA"/>
    <property type="match status" value="1"/>
</dbReference>
<dbReference type="AlphaFoldDB" id="A0A645IS49"/>
<dbReference type="InterPro" id="IPR027417">
    <property type="entry name" value="P-loop_NTPase"/>
</dbReference>
<gene>
    <name evidence="3" type="primary">btuD_326</name>
    <name evidence="3" type="ORF">SDC9_198866</name>
</gene>
<accession>A0A645IS49</accession>
<dbReference type="Gene3D" id="3.40.50.300">
    <property type="entry name" value="P-loop containing nucleotide triphosphate hydrolases"/>
    <property type="match status" value="1"/>
</dbReference>
<evidence type="ECO:0000259" key="2">
    <source>
        <dbReference type="Pfam" id="PF00005"/>
    </source>
</evidence>
<evidence type="ECO:0000313" key="3">
    <source>
        <dbReference type="EMBL" id="MPN51224.1"/>
    </source>
</evidence>
<reference evidence="3" key="1">
    <citation type="submission" date="2019-08" db="EMBL/GenBank/DDBJ databases">
        <authorList>
            <person name="Kucharzyk K."/>
            <person name="Murdoch R.W."/>
            <person name="Higgins S."/>
            <person name="Loffler F."/>
        </authorList>
    </citation>
    <scope>NUCLEOTIDE SEQUENCE</scope>
</reference>
<dbReference type="EMBL" id="VSSQ01116123">
    <property type="protein sequence ID" value="MPN51224.1"/>
    <property type="molecule type" value="Genomic_DNA"/>
</dbReference>
<dbReference type="InterPro" id="IPR050093">
    <property type="entry name" value="ABC_SmlMolc_Importer"/>
</dbReference>
<keyword evidence="3" id="KW-0067">ATP-binding</keyword>
<keyword evidence="3" id="KW-0547">Nucleotide-binding</keyword>
<dbReference type="SUPFAM" id="SSF52540">
    <property type="entry name" value="P-loop containing nucleoside triphosphate hydrolases"/>
    <property type="match status" value="1"/>
</dbReference>
<dbReference type="PANTHER" id="PTHR42781:SF4">
    <property type="entry name" value="SPERMIDINE_PUTRESCINE IMPORT ATP-BINDING PROTEIN POTA"/>
    <property type="match status" value="1"/>
</dbReference>
<dbReference type="Pfam" id="PF00005">
    <property type="entry name" value="ABC_tran"/>
    <property type="match status" value="1"/>
</dbReference>
<dbReference type="GO" id="GO:0016887">
    <property type="term" value="F:ATP hydrolysis activity"/>
    <property type="evidence" value="ECO:0007669"/>
    <property type="project" value="InterPro"/>
</dbReference>
<dbReference type="GO" id="GO:0005524">
    <property type="term" value="F:ATP binding"/>
    <property type="evidence" value="ECO:0007669"/>
    <property type="project" value="UniProtKB-KW"/>
</dbReference>
<comment type="caution">
    <text evidence="3">The sequence shown here is derived from an EMBL/GenBank/DDBJ whole genome shotgun (WGS) entry which is preliminary data.</text>
</comment>
<feature type="domain" description="ABC transporter" evidence="2">
    <location>
        <begin position="2"/>
        <end position="30"/>
    </location>
</feature>
<organism evidence="3">
    <name type="scientific">bioreactor metagenome</name>
    <dbReference type="NCBI Taxonomy" id="1076179"/>
    <lineage>
        <taxon>unclassified sequences</taxon>
        <taxon>metagenomes</taxon>
        <taxon>ecological metagenomes</taxon>
    </lineage>
</organism>
<dbReference type="InterPro" id="IPR003439">
    <property type="entry name" value="ABC_transporter-like_ATP-bd"/>
</dbReference>
<proteinExistence type="predicted"/>
<sequence>MISGGEKQRVALARTLALNPSILLLDEPFSALDPSTKGLLYAEMRHIHQALGCTILFVTHDFQEAQKLAARIGILLQGQLRAVVKADALFETEYDADVTAFLKGYSI</sequence>